<feature type="transmembrane region" description="Helical" evidence="1">
    <location>
        <begin position="172"/>
        <end position="193"/>
    </location>
</feature>
<evidence type="ECO:0000313" key="2">
    <source>
        <dbReference type="EMBL" id="GHO88919.1"/>
    </source>
</evidence>
<keyword evidence="1" id="KW-1133">Transmembrane helix</keyword>
<evidence type="ECO:0008006" key="4">
    <source>
        <dbReference type="Google" id="ProtNLM"/>
    </source>
</evidence>
<dbReference type="Pfam" id="PF12730">
    <property type="entry name" value="ABC2_membrane_4"/>
    <property type="match status" value="1"/>
</dbReference>
<comment type="caution">
    <text evidence="2">The sequence shown here is derived from an EMBL/GenBank/DDBJ whole genome shotgun (WGS) entry which is preliminary data.</text>
</comment>
<sequence length="302" mass="32975">MNNQIETAVDQLIPAPARSENVIMGSQHFLNVLARSIAGELYKIHQRAMSKVLSTIAIVTVVLALLFTNSTSSRLFSDMIYTTISISNFIGTILFIILAGTIVGGEYSVGSIRLMLTRGPTRIQFLLAKLGTMLVCVCIAFISLMVVGIITWMLLNLPAGRTIDWSFMNAKWLLHTALYFLVTLLSVFTYCVLAISLSTWGKATAAGVTGVLIWWFLEGGISSLFTILGSRMQNAFGTFFAAIPDYFIGNNLGALRTNQQNYLLGEAAGSINDLHAGIVIIVYLALCGGITWWALQTRDITN</sequence>
<dbReference type="PANTHER" id="PTHR37305">
    <property type="entry name" value="INTEGRAL MEMBRANE PROTEIN-RELATED"/>
    <property type="match status" value="1"/>
</dbReference>
<gene>
    <name evidence="2" type="ORF">KSZ_69250</name>
</gene>
<proteinExistence type="predicted"/>
<keyword evidence="3" id="KW-1185">Reference proteome</keyword>
<protein>
    <recommendedName>
        <fullName evidence="4">ABC transporter permease</fullName>
    </recommendedName>
</protein>
<feature type="transmembrane region" description="Helical" evidence="1">
    <location>
        <begin position="126"/>
        <end position="152"/>
    </location>
</feature>
<dbReference type="PANTHER" id="PTHR37305:SF1">
    <property type="entry name" value="MEMBRANE PROTEIN"/>
    <property type="match status" value="1"/>
</dbReference>
<feature type="transmembrane region" description="Helical" evidence="1">
    <location>
        <begin position="80"/>
        <end position="105"/>
    </location>
</feature>
<name>A0ABQ3VRL9_9CHLR</name>
<organism evidence="2 3">
    <name type="scientific">Dictyobacter formicarum</name>
    <dbReference type="NCBI Taxonomy" id="2778368"/>
    <lineage>
        <taxon>Bacteria</taxon>
        <taxon>Bacillati</taxon>
        <taxon>Chloroflexota</taxon>
        <taxon>Ktedonobacteria</taxon>
        <taxon>Ktedonobacterales</taxon>
        <taxon>Dictyobacteraceae</taxon>
        <taxon>Dictyobacter</taxon>
    </lineage>
</organism>
<evidence type="ECO:0000256" key="1">
    <source>
        <dbReference type="SAM" id="Phobius"/>
    </source>
</evidence>
<keyword evidence="1" id="KW-0812">Transmembrane</keyword>
<keyword evidence="1" id="KW-0472">Membrane</keyword>
<dbReference type="Proteomes" id="UP000635565">
    <property type="component" value="Unassembled WGS sequence"/>
</dbReference>
<evidence type="ECO:0000313" key="3">
    <source>
        <dbReference type="Proteomes" id="UP000635565"/>
    </source>
</evidence>
<feature type="transmembrane region" description="Helical" evidence="1">
    <location>
        <begin position="52"/>
        <end position="68"/>
    </location>
</feature>
<dbReference type="RefSeq" id="WP_201366464.1">
    <property type="nucleotide sequence ID" value="NZ_BNJJ01000029.1"/>
</dbReference>
<dbReference type="EMBL" id="BNJJ01000029">
    <property type="protein sequence ID" value="GHO88919.1"/>
    <property type="molecule type" value="Genomic_DNA"/>
</dbReference>
<accession>A0ABQ3VRL9</accession>
<feature type="transmembrane region" description="Helical" evidence="1">
    <location>
        <begin position="205"/>
        <end position="228"/>
    </location>
</feature>
<reference evidence="2 3" key="1">
    <citation type="journal article" date="2021" name="Int. J. Syst. Evol. Microbiol.">
        <title>Reticulibacter mediterranei gen. nov., sp. nov., within the new family Reticulibacteraceae fam. nov., and Ktedonospora formicarum gen. nov., sp. nov., Ktedonobacter robiniae sp. nov., Dictyobacter formicarum sp. nov. and Dictyobacter arantiisoli sp. nov., belonging to the class Ktedonobacteria.</title>
        <authorList>
            <person name="Yabe S."/>
            <person name="Zheng Y."/>
            <person name="Wang C.M."/>
            <person name="Sakai Y."/>
            <person name="Abe K."/>
            <person name="Yokota A."/>
            <person name="Donadio S."/>
            <person name="Cavaletti L."/>
            <person name="Monciardini P."/>
        </authorList>
    </citation>
    <scope>NUCLEOTIDE SEQUENCE [LARGE SCALE GENOMIC DNA]</scope>
    <source>
        <strain evidence="2 3">SOSP1-9</strain>
    </source>
</reference>
<feature type="transmembrane region" description="Helical" evidence="1">
    <location>
        <begin position="274"/>
        <end position="295"/>
    </location>
</feature>